<dbReference type="EMBL" id="JABEQB010000005">
    <property type="protein sequence ID" value="NNG66151.1"/>
    <property type="molecule type" value="Genomic_DNA"/>
</dbReference>
<protein>
    <submittedName>
        <fullName evidence="1">MarR family transcriptional regulator</fullName>
    </submittedName>
</protein>
<dbReference type="Proteomes" id="UP000529861">
    <property type="component" value="Unassembled WGS sequence"/>
</dbReference>
<dbReference type="RefSeq" id="WP_170270365.1">
    <property type="nucleotide sequence ID" value="NZ_JABEQB010000005.1"/>
</dbReference>
<evidence type="ECO:0000313" key="1">
    <source>
        <dbReference type="EMBL" id="NNG66151.1"/>
    </source>
</evidence>
<accession>A0A7Y2L844</accession>
<sequence length="181" mass="21254">MANQVQKEKQINRVHHNIPENYLAAPKKVLDLEPDEIGLYLIVGMRAKLNLENHFEYIFDHSSSKYAEIQKAFDGLIEKSKNIDWVKESNQKGKFSKFYIDKYPIFDRNLSLTAKGVLFYMLTKTEGWQFYITEMAKSLHTNTKTINKALDELEENGYLKREPIPGTKKYKFTIYEVPHNN</sequence>
<comment type="caution">
    <text evidence="1">The sequence shown here is derived from an EMBL/GenBank/DDBJ whole genome shotgun (WGS) entry which is preliminary data.</text>
</comment>
<name>A0A7Y2L844_9THEO</name>
<organism evidence="1 2">
    <name type="scientific">Caldanaerobacter subterraneus</name>
    <dbReference type="NCBI Taxonomy" id="911092"/>
    <lineage>
        <taxon>Bacteria</taxon>
        <taxon>Bacillati</taxon>
        <taxon>Bacillota</taxon>
        <taxon>Clostridia</taxon>
        <taxon>Thermoanaerobacterales</taxon>
        <taxon>Thermoanaerobacteraceae</taxon>
        <taxon>Caldanaerobacter</taxon>
    </lineage>
</organism>
<dbReference type="InterPro" id="IPR036388">
    <property type="entry name" value="WH-like_DNA-bd_sf"/>
</dbReference>
<evidence type="ECO:0000313" key="2">
    <source>
        <dbReference type="Proteomes" id="UP000529861"/>
    </source>
</evidence>
<dbReference type="InterPro" id="IPR036390">
    <property type="entry name" value="WH_DNA-bd_sf"/>
</dbReference>
<dbReference type="AlphaFoldDB" id="A0A7Y2L844"/>
<dbReference type="Gene3D" id="1.10.10.10">
    <property type="entry name" value="Winged helix-like DNA-binding domain superfamily/Winged helix DNA-binding domain"/>
    <property type="match status" value="1"/>
</dbReference>
<dbReference type="SUPFAM" id="SSF46785">
    <property type="entry name" value="Winged helix' DNA-binding domain"/>
    <property type="match status" value="1"/>
</dbReference>
<gene>
    <name evidence="1" type="ORF">HKI81_02710</name>
</gene>
<reference evidence="1 2" key="1">
    <citation type="submission" date="2020-04" db="EMBL/GenBank/DDBJ databases">
        <title>Draft genome sequence of Caldanaerobacter sunterraneus. strain 1523vc isolated from Griffin hot spring, Kamchatka, Russia.</title>
        <authorList>
            <person name="Toshchakov S.V."/>
            <person name="Podosokorskaya O.A."/>
            <person name="Kublanov I.V."/>
            <person name="Korzhenkov A."/>
            <person name="Patrushev M.V."/>
        </authorList>
    </citation>
    <scope>NUCLEOTIDE SEQUENCE [LARGE SCALE GENOMIC DNA]</scope>
    <source>
        <strain evidence="1 2">1523vc</strain>
    </source>
</reference>
<proteinExistence type="predicted"/>